<feature type="binding site" evidence="2">
    <location>
        <position position="53"/>
    </location>
    <ligand>
        <name>substrate</name>
    </ligand>
</feature>
<dbReference type="STRING" id="377629.TERTU_3699"/>
<dbReference type="RefSeq" id="WP_015817439.1">
    <property type="nucleotide sequence ID" value="NC_012997.1"/>
</dbReference>
<dbReference type="OrthoDB" id="9802811at2"/>
<feature type="binding site" evidence="2">
    <location>
        <position position="213"/>
    </location>
    <ligand>
        <name>Mg(2+)</name>
        <dbReference type="ChEBI" id="CHEBI:18420"/>
        <label>5</label>
    </ligand>
</feature>
<evidence type="ECO:0000259" key="3">
    <source>
        <dbReference type="Pfam" id="PF00586"/>
    </source>
</evidence>
<proteinExistence type="inferred from homology"/>
<dbReference type="NCBIfam" id="TIGR01379">
    <property type="entry name" value="thiL"/>
    <property type="match status" value="1"/>
</dbReference>
<dbReference type="InterPro" id="IPR006283">
    <property type="entry name" value="ThiL-like"/>
</dbReference>
<reference evidence="5 6" key="1">
    <citation type="journal article" date="2009" name="PLoS ONE">
        <title>The complete genome of Teredinibacter turnerae T7901: an intracellular endosymbiont of marine wood-boring bivalves (shipworms).</title>
        <authorList>
            <person name="Yang J.C."/>
            <person name="Madupu R."/>
            <person name="Durkin A.S."/>
            <person name="Ekborg N.A."/>
            <person name="Pedamallu C.S."/>
            <person name="Hostetler J.B."/>
            <person name="Radune D."/>
            <person name="Toms B.S."/>
            <person name="Henrissat B."/>
            <person name="Coutinho P.M."/>
            <person name="Schwarz S."/>
            <person name="Field L."/>
            <person name="Trindade-Silva A.E."/>
            <person name="Soares C.A.G."/>
            <person name="Elshahawi S."/>
            <person name="Hanora A."/>
            <person name="Schmidt E.W."/>
            <person name="Haygood M.G."/>
            <person name="Posfai J."/>
            <person name="Benner J."/>
            <person name="Madinger C."/>
            <person name="Nove J."/>
            <person name="Anton B."/>
            <person name="Chaudhary K."/>
            <person name="Foster J."/>
            <person name="Holman A."/>
            <person name="Kumar S."/>
            <person name="Lessard P.A."/>
            <person name="Luyten Y.A."/>
            <person name="Slatko B."/>
            <person name="Wood N."/>
            <person name="Wu B."/>
            <person name="Teplitski M."/>
            <person name="Mougous J.D."/>
            <person name="Ward N."/>
            <person name="Eisen J.A."/>
            <person name="Badger J.H."/>
            <person name="Distel D.L."/>
        </authorList>
    </citation>
    <scope>NUCLEOTIDE SEQUENCE [LARGE SCALE GENOMIC DNA]</scope>
    <source>
        <strain evidence="6">ATCC 39867 / T7901</strain>
    </source>
</reference>
<dbReference type="EMBL" id="CP001614">
    <property type="protein sequence ID" value="ACR11327.1"/>
    <property type="molecule type" value="Genomic_DNA"/>
</dbReference>
<dbReference type="InterPro" id="IPR036921">
    <property type="entry name" value="PurM-like_N_sf"/>
</dbReference>
<dbReference type="PANTHER" id="PTHR30270">
    <property type="entry name" value="THIAMINE-MONOPHOSPHATE KINASE"/>
    <property type="match status" value="1"/>
</dbReference>
<feature type="binding site" evidence="2">
    <location>
        <position position="210"/>
    </location>
    <ligand>
        <name>Mg(2+)</name>
        <dbReference type="ChEBI" id="CHEBI:18420"/>
        <label>3</label>
    </ligand>
</feature>
<comment type="function">
    <text evidence="2">Catalyzes the ATP-dependent phosphorylation of thiamine-monophosphate (TMP) to form thiamine-pyrophosphate (TPP), the active form of vitamin B1.</text>
</comment>
<keyword evidence="2" id="KW-0547">Nucleotide-binding</keyword>
<protein>
    <recommendedName>
        <fullName evidence="2">Thiamine-monophosphate kinase</fullName>
        <shortName evidence="2">TMP kinase</shortName>
        <shortName evidence="2">Thiamine-phosphate kinase</shortName>
        <ecNumber evidence="2">2.7.4.16</ecNumber>
    </recommendedName>
</protein>
<dbReference type="GO" id="GO:0009030">
    <property type="term" value="F:thiamine-phosphate kinase activity"/>
    <property type="evidence" value="ECO:0007669"/>
    <property type="project" value="UniProtKB-UniRule"/>
</dbReference>
<keyword evidence="2" id="KW-0067">ATP-binding</keyword>
<dbReference type="GO" id="GO:0009229">
    <property type="term" value="P:thiamine diphosphate biosynthetic process"/>
    <property type="evidence" value="ECO:0007669"/>
    <property type="project" value="UniProtKB-UniRule"/>
</dbReference>
<dbReference type="Gene3D" id="3.90.650.10">
    <property type="entry name" value="PurM-like C-terminal domain"/>
    <property type="match status" value="1"/>
</dbReference>
<feature type="binding site" evidence="2">
    <location>
        <position position="74"/>
    </location>
    <ligand>
        <name>Mg(2+)</name>
        <dbReference type="ChEBI" id="CHEBI:18420"/>
        <label>2</label>
    </ligand>
</feature>
<comment type="miscellaneous">
    <text evidence="2">Reaction mechanism of ThiL seems to utilize a direct, inline transfer of the gamma-phosphate of ATP to TMP rather than a phosphorylated enzyme intermediate.</text>
</comment>
<dbReference type="EC" id="2.7.4.16" evidence="2"/>
<keyword evidence="6" id="KW-1185">Reference proteome</keyword>
<feature type="binding site" evidence="2">
    <location>
        <position position="145"/>
    </location>
    <ligand>
        <name>ATP</name>
        <dbReference type="ChEBI" id="CHEBI:30616"/>
    </ligand>
</feature>
<dbReference type="InterPro" id="IPR010918">
    <property type="entry name" value="PurM-like_C_dom"/>
</dbReference>
<feature type="binding site" evidence="2">
    <location>
        <position position="29"/>
    </location>
    <ligand>
        <name>Mg(2+)</name>
        <dbReference type="ChEBI" id="CHEBI:18420"/>
        <label>4</label>
    </ligand>
</feature>
<keyword evidence="2" id="KW-0460">Magnesium</keyword>
<sequence length="315" mass="33108">MSLGEFDLIRDYFARAQDAPGVALGIGDDCALLEIPPSEQLAVSVDTLVADVHFPADAEPYLVAERALCVSLSDLAAMGAQPRWITLCLTLPAFDEAWLAGFSAGLFSRTKAYGCSLVGGDTTRGPLAISVQVMGTVPVGQALRRKGAQVGDGIYVSGPLGDGAAALALVRGELETTPSESAYLRERYFQPEPCFGWGHALRGIANAAIDVSDGLVQDLGHICSSSGVAGLVYLERLPFSAAVNRLDTTARYQAALAGGDDYQLCFTVPAARQSALEELELTAFRIGDVVAGSGVRCQLNGADYPISKTGYQHFG</sequence>
<accession>C5BS83</accession>
<comment type="similarity">
    <text evidence="2">Belongs to the thiamine-monophosphate kinase family.</text>
</comment>
<feature type="binding site" evidence="2">
    <location>
        <position position="311"/>
    </location>
    <ligand>
        <name>substrate</name>
    </ligand>
</feature>
<keyword evidence="2" id="KW-0479">Metal-binding</keyword>
<dbReference type="SUPFAM" id="SSF56042">
    <property type="entry name" value="PurM C-terminal domain-like"/>
    <property type="match status" value="1"/>
</dbReference>
<dbReference type="eggNOG" id="COG0611">
    <property type="taxonomic scope" value="Bacteria"/>
</dbReference>
<keyword evidence="1 2" id="KW-0784">Thiamine biosynthesis</keyword>
<feature type="binding site" evidence="2">
    <location>
        <position position="44"/>
    </location>
    <ligand>
        <name>Mg(2+)</name>
        <dbReference type="ChEBI" id="CHEBI:18420"/>
        <label>4</label>
    </ligand>
</feature>
<dbReference type="Gene3D" id="3.30.1330.10">
    <property type="entry name" value="PurM-like, N-terminal domain"/>
    <property type="match status" value="1"/>
</dbReference>
<feature type="binding site" evidence="2">
    <location>
        <position position="29"/>
    </location>
    <ligand>
        <name>Mg(2+)</name>
        <dbReference type="ChEBI" id="CHEBI:18420"/>
        <label>3</label>
    </ligand>
</feature>
<evidence type="ECO:0000256" key="2">
    <source>
        <dbReference type="HAMAP-Rule" id="MF_02128"/>
    </source>
</evidence>
<keyword evidence="2 5" id="KW-0808">Transferase</keyword>
<comment type="caution">
    <text evidence="2">Lacks conserved residue(s) required for the propagation of feature annotation.</text>
</comment>
<dbReference type="GO" id="GO:0005524">
    <property type="term" value="F:ATP binding"/>
    <property type="evidence" value="ECO:0007669"/>
    <property type="project" value="UniProtKB-UniRule"/>
</dbReference>
<dbReference type="AlphaFoldDB" id="C5BS83"/>
<feature type="binding site" evidence="2">
    <location>
        <position position="212"/>
    </location>
    <ligand>
        <name>ATP</name>
        <dbReference type="ChEBI" id="CHEBI:30616"/>
    </ligand>
</feature>
<evidence type="ECO:0000256" key="1">
    <source>
        <dbReference type="ARBA" id="ARBA00022977"/>
    </source>
</evidence>
<dbReference type="PANTHER" id="PTHR30270:SF0">
    <property type="entry name" value="THIAMINE-MONOPHOSPHATE KINASE"/>
    <property type="match status" value="1"/>
</dbReference>
<keyword evidence="2 5" id="KW-0418">Kinase</keyword>
<dbReference type="GO" id="GO:0009228">
    <property type="term" value="P:thiamine biosynthetic process"/>
    <property type="evidence" value="ECO:0007669"/>
    <property type="project" value="UniProtKB-KW"/>
</dbReference>
<dbReference type="Pfam" id="PF02769">
    <property type="entry name" value="AIRS_C"/>
    <property type="match status" value="1"/>
</dbReference>
<evidence type="ECO:0000313" key="5">
    <source>
        <dbReference type="EMBL" id="ACR11327.1"/>
    </source>
</evidence>
<comment type="catalytic activity">
    <reaction evidence="2">
        <text>thiamine phosphate + ATP = thiamine diphosphate + ADP</text>
        <dbReference type="Rhea" id="RHEA:15913"/>
        <dbReference type="ChEBI" id="CHEBI:30616"/>
        <dbReference type="ChEBI" id="CHEBI:37575"/>
        <dbReference type="ChEBI" id="CHEBI:58937"/>
        <dbReference type="ChEBI" id="CHEBI:456216"/>
        <dbReference type="EC" id="2.7.4.16"/>
    </reaction>
</comment>
<dbReference type="InterPro" id="IPR036676">
    <property type="entry name" value="PurM-like_C_sf"/>
</dbReference>
<dbReference type="UniPathway" id="UPA00060">
    <property type="reaction ID" value="UER00142"/>
</dbReference>
<gene>
    <name evidence="2 5" type="primary">thiL</name>
    <name evidence="5" type="ordered locus">TERTU_3699</name>
</gene>
<dbReference type="InterPro" id="IPR016188">
    <property type="entry name" value="PurM-like_N"/>
</dbReference>
<feature type="binding site" evidence="2">
    <location>
        <position position="46"/>
    </location>
    <ligand>
        <name>Mg(2+)</name>
        <dbReference type="ChEBI" id="CHEBI:18420"/>
        <label>1</label>
    </ligand>
</feature>
<dbReference type="SUPFAM" id="SSF55326">
    <property type="entry name" value="PurM N-terminal domain-like"/>
    <property type="match status" value="1"/>
</dbReference>
<feature type="binding site" evidence="2">
    <location>
        <position position="74"/>
    </location>
    <ligand>
        <name>Mg(2+)</name>
        <dbReference type="ChEBI" id="CHEBI:18420"/>
        <label>3</label>
    </ligand>
</feature>
<dbReference type="HOGENOM" id="CLU_046964_3_0_6"/>
<dbReference type="Pfam" id="PF00586">
    <property type="entry name" value="AIRS"/>
    <property type="match status" value="1"/>
</dbReference>
<feature type="binding site" evidence="2">
    <location>
        <position position="46"/>
    </location>
    <ligand>
        <name>Mg(2+)</name>
        <dbReference type="ChEBI" id="CHEBI:18420"/>
        <label>2</label>
    </ligand>
</feature>
<dbReference type="PIRSF" id="PIRSF005303">
    <property type="entry name" value="Thiam_monoph_kin"/>
    <property type="match status" value="1"/>
</dbReference>
<organism evidence="5 6">
    <name type="scientific">Teredinibacter turnerae (strain ATCC 39867 / T7901)</name>
    <dbReference type="NCBI Taxonomy" id="377629"/>
    <lineage>
        <taxon>Bacteria</taxon>
        <taxon>Pseudomonadati</taxon>
        <taxon>Pseudomonadota</taxon>
        <taxon>Gammaproteobacteria</taxon>
        <taxon>Cellvibrionales</taxon>
        <taxon>Cellvibrionaceae</taxon>
        <taxon>Teredinibacter</taxon>
    </lineage>
</organism>
<comment type="pathway">
    <text evidence="2">Cofactor biosynthesis; thiamine diphosphate biosynthesis; thiamine diphosphate from thiamine phosphate: step 1/1.</text>
</comment>
<feature type="domain" description="PurM-like N-terminal" evidence="3">
    <location>
        <begin position="27"/>
        <end position="137"/>
    </location>
</feature>
<feature type="binding site" evidence="2">
    <location>
        <position position="121"/>
    </location>
    <ligand>
        <name>Mg(2+)</name>
        <dbReference type="ChEBI" id="CHEBI:18420"/>
        <label>1</label>
    </ligand>
</feature>
<dbReference type="GO" id="GO:0000287">
    <property type="term" value="F:magnesium ion binding"/>
    <property type="evidence" value="ECO:0007669"/>
    <property type="project" value="UniProtKB-UniRule"/>
</dbReference>
<feature type="domain" description="PurM-like C-terminal" evidence="4">
    <location>
        <begin position="149"/>
        <end position="298"/>
    </location>
</feature>
<dbReference type="KEGG" id="ttu:TERTU_3699"/>
<feature type="binding site" evidence="2">
    <location>
        <position position="260"/>
    </location>
    <ligand>
        <name>substrate</name>
    </ligand>
</feature>
<dbReference type="CDD" id="cd02194">
    <property type="entry name" value="ThiL"/>
    <property type="match status" value="1"/>
</dbReference>
<name>C5BS83_TERTT</name>
<feature type="binding site" evidence="2">
    <location>
        <position position="74"/>
    </location>
    <ligand>
        <name>Mg(2+)</name>
        <dbReference type="ChEBI" id="CHEBI:18420"/>
        <label>4</label>
    </ligand>
</feature>
<dbReference type="HAMAP" id="MF_02128">
    <property type="entry name" value="TMP_kinase"/>
    <property type="match status" value="1"/>
</dbReference>
<dbReference type="Proteomes" id="UP000009080">
    <property type="component" value="Chromosome"/>
</dbReference>
<evidence type="ECO:0000259" key="4">
    <source>
        <dbReference type="Pfam" id="PF02769"/>
    </source>
</evidence>
<feature type="binding site" evidence="2">
    <location>
        <begin position="120"/>
        <end position="121"/>
    </location>
    <ligand>
        <name>ATP</name>
        <dbReference type="ChEBI" id="CHEBI:30616"/>
    </ligand>
</feature>
<evidence type="ECO:0000313" key="6">
    <source>
        <dbReference type="Proteomes" id="UP000009080"/>
    </source>
</evidence>